<dbReference type="SUPFAM" id="SSF56784">
    <property type="entry name" value="HAD-like"/>
    <property type="match status" value="1"/>
</dbReference>
<dbReference type="SUPFAM" id="SSF81653">
    <property type="entry name" value="Calcium ATPase, transduction domain A"/>
    <property type="match status" value="1"/>
</dbReference>
<evidence type="ECO:0000256" key="8">
    <source>
        <dbReference type="ARBA" id="ARBA00022842"/>
    </source>
</evidence>
<feature type="transmembrane region" description="Helical" evidence="13">
    <location>
        <begin position="428"/>
        <end position="449"/>
    </location>
</feature>
<dbReference type="Proteomes" id="UP000321907">
    <property type="component" value="Unassembled WGS sequence"/>
</dbReference>
<dbReference type="GO" id="GO:0005507">
    <property type="term" value="F:copper ion binding"/>
    <property type="evidence" value="ECO:0007669"/>
    <property type="project" value="TreeGrafter"/>
</dbReference>
<feature type="transmembrane region" description="Helical" evidence="13">
    <location>
        <begin position="775"/>
        <end position="800"/>
    </location>
</feature>
<dbReference type="PANTHER" id="PTHR43520">
    <property type="entry name" value="ATP7, ISOFORM B"/>
    <property type="match status" value="1"/>
</dbReference>
<dbReference type="Pfam" id="PF00702">
    <property type="entry name" value="Hydrolase"/>
    <property type="match status" value="1"/>
</dbReference>
<dbReference type="InterPro" id="IPR008250">
    <property type="entry name" value="ATPase_P-typ_transduc_dom_A_sf"/>
</dbReference>
<dbReference type="Gene3D" id="3.30.70.100">
    <property type="match status" value="1"/>
</dbReference>
<comment type="caution">
    <text evidence="15">The sequence shown here is derived from an EMBL/GenBank/DDBJ whole genome shotgun (WGS) entry which is preliminary data.</text>
</comment>
<evidence type="ECO:0000256" key="12">
    <source>
        <dbReference type="ARBA" id="ARBA00023136"/>
    </source>
</evidence>
<evidence type="ECO:0000256" key="6">
    <source>
        <dbReference type="ARBA" id="ARBA00022692"/>
    </source>
</evidence>
<dbReference type="CDD" id="cd00371">
    <property type="entry name" value="HMA"/>
    <property type="match status" value="1"/>
</dbReference>
<evidence type="ECO:0000259" key="14">
    <source>
        <dbReference type="PROSITE" id="PS50846"/>
    </source>
</evidence>
<dbReference type="Pfam" id="PF00403">
    <property type="entry name" value="HMA"/>
    <property type="match status" value="1"/>
</dbReference>
<gene>
    <name evidence="15" type="ORF">FUA23_04350</name>
</gene>
<evidence type="ECO:0000256" key="3">
    <source>
        <dbReference type="ARBA" id="ARBA00022448"/>
    </source>
</evidence>
<evidence type="ECO:0000256" key="11">
    <source>
        <dbReference type="ARBA" id="ARBA00023065"/>
    </source>
</evidence>
<feature type="transmembrane region" description="Helical" evidence="13">
    <location>
        <begin position="747"/>
        <end position="769"/>
    </location>
</feature>
<dbReference type="GO" id="GO:0005886">
    <property type="term" value="C:plasma membrane"/>
    <property type="evidence" value="ECO:0007669"/>
    <property type="project" value="UniProtKB-SubCell"/>
</dbReference>
<dbReference type="InterPro" id="IPR023299">
    <property type="entry name" value="ATPase_P-typ_cyto_dom_N"/>
</dbReference>
<feature type="transmembrane region" description="Helical" evidence="13">
    <location>
        <begin position="278"/>
        <end position="296"/>
    </location>
</feature>
<evidence type="ECO:0000313" key="16">
    <source>
        <dbReference type="Proteomes" id="UP000321907"/>
    </source>
</evidence>
<dbReference type="InterPro" id="IPR006121">
    <property type="entry name" value="HMA_dom"/>
</dbReference>
<keyword evidence="9" id="KW-1278">Translocase</keyword>
<dbReference type="GO" id="GO:0055070">
    <property type="term" value="P:copper ion homeostasis"/>
    <property type="evidence" value="ECO:0007669"/>
    <property type="project" value="TreeGrafter"/>
</dbReference>
<organism evidence="15 16">
    <name type="scientific">Neolewinella aurantiaca</name>
    <dbReference type="NCBI Taxonomy" id="2602767"/>
    <lineage>
        <taxon>Bacteria</taxon>
        <taxon>Pseudomonadati</taxon>
        <taxon>Bacteroidota</taxon>
        <taxon>Saprospiria</taxon>
        <taxon>Saprospirales</taxon>
        <taxon>Lewinellaceae</taxon>
        <taxon>Neolewinella</taxon>
    </lineage>
</organism>
<keyword evidence="4" id="KW-1003">Cell membrane</keyword>
<evidence type="ECO:0000256" key="10">
    <source>
        <dbReference type="ARBA" id="ARBA00022989"/>
    </source>
</evidence>
<accession>A0A5C7FX70</accession>
<dbReference type="Gene3D" id="3.40.1110.10">
    <property type="entry name" value="Calcium-transporting ATPase, cytoplasmic domain N"/>
    <property type="match status" value="1"/>
</dbReference>
<evidence type="ECO:0000256" key="13">
    <source>
        <dbReference type="SAM" id="Phobius"/>
    </source>
</evidence>
<evidence type="ECO:0000313" key="15">
    <source>
        <dbReference type="EMBL" id="TXF91040.1"/>
    </source>
</evidence>
<keyword evidence="12 13" id="KW-0472">Membrane</keyword>
<keyword evidence="7" id="KW-0479">Metal-binding</keyword>
<dbReference type="InterPro" id="IPR018303">
    <property type="entry name" value="ATPase_P-typ_P_site"/>
</dbReference>
<dbReference type="RefSeq" id="WP_147929497.1">
    <property type="nucleotide sequence ID" value="NZ_VOXD01000004.1"/>
</dbReference>
<dbReference type="Pfam" id="PF12156">
    <property type="entry name" value="ATPase-cat_bd"/>
    <property type="match status" value="1"/>
</dbReference>
<keyword evidence="10 13" id="KW-1133">Transmembrane helix</keyword>
<dbReference type="PROSITE" id="PS50846">
    <property type="entry name" value="HMA_2"/>
    <property type="match status" value="1"/>
</dbReference>
<feature type="domain" description="HMA" evidence="14">
    <location>
        <begin position="93"/>
        <end position="159"/>
    </location>
</feature>
<keyword evidence="3" id="KW-0813">Transport</keyword>
<dbReference type="InterPro" id="IPR021993">
    <property type="entry name" value="ATPase-cat-bd"/>
</dbReference>
<dbReference type="InterPro" id="IPR036412">
    <property type="entry name" value="HAD-like_sf"/>
</dbReference>
<evidence type="ECO:0000256" key="7">
    <source>
        <dbReference type="ARBA" id="ARBA00022723"/>
    </source>
</evidence>
<dbReference type="InterPro" id="IPR059000">
    <property type="entry name" value="ATPase_P-type_domA"/>
</dbReference>
<comment type="subcellular location">
    <subcellularLocation>
        <location evidence="1">Cell membrane</location>
        <topology evidence="1">Multi-pass membrane protein</topology>
    </subcellularLocation>
</comment>
<keyword evidence="6 13" id="KW-0812">Transmembrane</keyword>
<protein>
    <submittedName>
        <fullName evidence="15">HAD-IC family P-type ATPase</fullName>
    </submittedName>
</protein>
<dbReference type="GO" id="GO:0043682">
    <property type="term" value="F:P-type divalent copper transporter activity"/>
    <property type="evidence" value="ECO:0007669"/>
    <property type="project" value="TreeGrafter"/>
</dbReference>
<reference evidence="15 16" key="1">
    <citation type="submission" date="2019-08" db="EMBL/GenBank/DDBJ databases">
        <title>Lewinella sp. strain SSH13 Genome sequencing and assembly.</title>
        <authorList>
            <person name="Kim I."/>
        </authorList>
    </citation>
    <scope>NUCLEOTIDE SEQUENCE [LARGE SCALE GENOMIC DNA]</scope>
    <source>
        <strain evidence="15 16">SSH13</strain>
    </source>
</reference>
<dbReference type="PANTHER" id="PTHR43520:SF5">
    <property type="entry name" value="CATION-TRANSPORTING P-TYPE ATPASE-RELATED"/>
    <property type="match status" value="1"/>
</dbReference>
<dbReference type="InterPro" id="IPR036163">
    <property type="entry name" value="HMA_dom_sf"/>
</dbReference>
<feature type="transmembrane region" description="Helical" evidence="13">
    <location>
        <begin position="175"/>
        <end position="194"/>
    </location>
</feature>
<sequence>MGQPPASSMVSSHCTHCGDACGKDTVTQGQHTFCCSGCATVYSILKDNNLLDFYRIDDRAGAKQQAVNDRDYAWLEVPKLAERFVRYRDDTRCHVELELPGIHCSSCIWLLERLPQLLPGVRSCSINFSNKLATIVFDPRVLELRQVAEMLDRIGYPPHFRVQGEVVAGKTNRALIYRIGVAGFCFGNIMLLSFPEYFGLSEMLAGAGAGARWVGEAMNYLLLVLSLPVVLYAGRGFFTTAWYAVRSRQVTIDLPIALGMLALFGRSVYEIIAGVGSGYLDSLAGLVFFLLIGRWFQTYSFARLNFDRDYRDYFPVAAYREAKDGTPEPVASEDLAAGDILSVRPGNLIPADGRLLSPAAHGIDYSFVTGEAAPRPANEGDEVFAGGRATSSSLRIAVTKPPDQSYLLQLWLREGENTKRADVAPPEWLIRIFTATILLLAAGTLAYWYQTDTSLAYRAATAVLIIACPCALALAAPFAYGTLQRLLARSGYYFRGPAVIERLGKTDTFVFDKTGTLTEEQKDTELTFVMPRSADYEAVFLAMARQSSHPRSQAISEALASGEQSHVHPRIGNVTERTGQGILLEHQGHNFRIGSPAFCGFPHYQEGTFAVVDDLLCFSLKAQQTVLRDGIDEMLYSVGESGDTWLLSGDQPPADPFWEPYLAPEKILFRQTPFNKRSHINDLQRRNAHVLMVGDGLNDAGALATANVGLAVNEDEARFNPACDGIVKSDRLTSLPDVLLASGRMKWVMIITYLLAFAYNVVGLSYAVTGALSPVIAAILMPLSSVTIVIVASLGAGIVYQKSVQDQANDSKYDSLSAVTTHQ</sequence>
<dbReference type="NCBIfam" id="TIGR01494">
    <property type="entry name" value="ATPase_P-type"/>
    <property type="match status" value="1"/>
</dbReference>
<dbReference type="InterPro" id="IPR001757">
    <property type="entry name" value="P_typ_ATPase"/>
</dbReference>
<comment type="similarity">
    <text evidence="2">Belongs to the cation transport ATPase (P-type) (TC 3.A.3) family. Type IB subfamily.</text>
</comment>
<keyword evidence="5" id="KW-0597">Phosphoprotein</keyword>
<dbReference type="GO" id="GO:0005524">
    <property type="term" value="F:ATP binding"/>
    <property type="evidence" value="ECO:0007669"/>
    <property type="project" value="InterPro"/>
</dbReference>
<keyword evidence="16" id="KW-1185">Reference proteome</keyword>
<feature type="transmembrane region" description="Helical" evidence="13">
    <location>
        <begin position="455"/>
        <end position="480"/>
    </location>
</feature>
<dbReference type="InterPro" id="IPR023214">
    <property type="entry name" value="HAD_sf"/>
</dbReference>
<proteinExistence type="inferred from homology"/>
<dbReference type="OrthoDB" id="909834at2"/>
<dbReference type="EMBL" id="VOXD01000004">
    <property type="protein sequence ID" value="TXF91040.1"/>
    <property type="molecule type" value="Genomic_DNA"/>
</dbReference>
<evidence type="ECO:0000256" key="2">
    <source>
        <dbReference type="ARBA" id="ARBA00006024"/>
    </source>
</evidence>
<dbReference type="Gene3D" id="2.70.150.10">
    <property type="entry name" value="Calcium-transporting ATPase, cytoplasmic transduction domain A"/>
    <property type="match status" value="1"/>
</dbReference>
<dbReference type="PRINTS" id="PR00119">
    <property type="entry name" value="CATATPASE"/>
</dbReference>
<dbReference type="AlphaFoldDB" id="A0A5C7FX70"/>
<dbReference type="Pfam" id="PF00122">
    <property type="entry name" value="E1-E2_ATPase"/>
    <property type="match status" value="1"/>
</dbReference>
<keyword evidence="8" id="KW-0460">Magnesium</keyword>
<name>A0A5C7FX70_9BACT</name>
<evidence type="ECO:0000256" key="5">
    <source>
        <dbReference type="ARBA" id="ARBA00022553"/>
    </source>
</evidence>
<dbReference type="SUPFAM" id="SSF55008">
    <property type="entry name" value="HMA, heavy metal-associated domain"/>
    <property type="match status" value="1"/>
</dbReference>
<evidence type="ECO:0000256" key="9">
    <source>
        <dbReference type="ARBA" id="ARBA00022967"/>
    </source>
</evidence>
<keyword evidence="11" id="KW-0406">Ion transport</keyword>
<feature type="transmembrane region" description="Helical" evidence="13">
    <location>
        <begin position="220"/>
        <end position="245"/>
    </location>
</feature>
<evidence type="ECO:0000256" key="1">
    <source>
        <dbReference type="ARBA" id="ARBA00004651"/>
    </source>
</evidence>
<dbReference type="GO" id="GO:0016887">
    <property type="term" value="F:ATP hydrolysis activity"/>
    <property type="evidence" value="ECO:0007669"/>
    <property type="project" value="InterPro"/>
</dbReference>
<evidence type="ECO:0000256" key="4">
    <source>
        <dbReference type="ARBA" id="ARBA00022475"/>
    </source>
</evidence>
<dbReference type="Gene3D" id="3.40.50.1000">
    <property type="entry name" value="HAD superfamily/HAD-like"/>
    <property type="match status" value="1"/>
</dbReference>
<dbReference type="PROSITE" id="PS00154">
    <property type="entry name" value="ATPASE_E1_E2"/>
    <property type="match status" value="1"/>
</dbReference>